<dbReference type="GO" id="GO:0005829">
    <property type="term" value="C:cytosol"/>
    <property type="evidence" value="ECO:0007669"/>
    <property type="project" value="TreeGrafter"/>
</dbReference>
<dbReference type="Gene3D" id="2.40.280.10">
    <property type="match status" value="1"/>
</dbReference>
<comment type="similarity">
    <text evidence="3">Belongs to the SmpB family.</text>
</comment>
<dbReference type="Pfam" id="PF01668">
    <property type="entry name" value="SmpB"/>
    <property type="match status" value="1"/>
</dbReference>
<evidence type="ECO:0000256" key="4">
    <source>
        <dbReference type="SAM" id="MobiDB-lite"/>
    </source>
</evidence>
<proteinExistence type="inferred from homology"/>
<dbReference type="STRING" id="1249627.D779_2063"/>
<dbReference type="CDD" id="cd09294">
    <property type="entry name" value="SmpB"/>
    <property type="match status" value="1"/>
</dbReference>
<organism evidence="5 6">
    <name type="scientific">Imhoffiella purpurea</name>
    <dbReference type="NCBI Taxonomy" id="1249627"/>
    <lineage>
        <taxon>Bacteria</taxon>
        <taxon>Pseudomonadati</taxon>
        <taxon>Pseudomonadota</taxon>
        <taxon>Gammaproteobacteria</taxon>
        <taxon>Chromatiales</taxon>
        <taxon>Chromatiaceae</taxon>
        <taxon>Imhoffiella</taxon>
    </lineage>
</organism>
<dbReference type="SUPFAM" id="SSF74982">
    <property type="entry name" value="Small protein B (SmpB)"/>
    <property type="match status" value="1"/>
</dbReference>
<dbReference type="PATRIC" id="fig|1249627.3.peg.2383"/>
<gene>
    <name evidence="3" type="primary">smpB</name>
    <name evidence="5" type="ORF">D779_2063</name>
</gene>
<dbReference type="Proteomes" id="UP000019460">
    <property type="component" value="Unassembled WGS sequence"/>
</dbReference>
<dbReference type="PROSITE" id="PS01317">
    <property type="entry name" value="SSRP"/>
    <property type="match status" value="1"/>
</dbReference>
<dbReference type="PANTHER" id="PTHR30308:SF2">
    <property type="entry name" value="SSRA-BINDING PROTEIN"/>
    <property type="match status" value="1"/>
</dbReference>
<comment type="caution">
    <text evidence="5">The sequence shown here is derived from an EMBL/GenBank/DDBJ whole genome shotgun (WGS) entry which is preliminary data.</text>
</comment>
<accession>W9VFR0</accession>
<evidence type="ECO:0000256" key="1">
    <source>
        <dbReference type="ARBA" id="ARBA00022490"/>
    </source>
</evidence>
<dbReference type="InterPro" id="IPR023620">
    <property type="entry name" value="SmpB"/>
</dbReference>
<evidence type="ECO:0000256" key="2">
    <source>
        <dbReference type="ARBA" id="ARBA00022884"/>
    </source>
</evidence>
<dbReference type="GO" id="GO:0070930">
    <property type="term" value="P:trans-translation-dependent protein tagging"/>
    <property type="evidence" value="ECO:0007669"/>
    <property type="project" value="TreeGrafter"/>
</dbReference>
<comment type="function">
    <text evidence="3">Required for rescue of stalled ribosomes mediated by trans-translation. Binds to transfer-messenger RNA (tmRNA), required for stable association of tmRNA with ribosomes. tmRNA and SmpB together mimic tRNA shape, replacing the anticodon stem-loop with SmpB. tmRNA is encoded by the ssrA gene; the 2 termini fold to resemble tRNA(Ala) and it encodes a 'tag peptide', a short internal open reading frame. During trans-translation Ala-aminoacylated tmRNA acts like a tRNA, entering the A-site of stalled ribosomes, displacing the stalled mRNA. The ribosome then switches to translate the ORF on the tmRNA; the nascent peptide is terminated with the 'tag peptide' encoded by the tmRNA and targeted for degradation. The ribosome is freed to recommence translation, which seems to be the essential function of trans-translation.</text>
</comment>
<dbReference type="PANTHER" id="PTHR30308">
    <property type="entry name" value="TMRNA-BINDING COMPONENT OF TRANS-TRANSLATION TAGGING COMPLEX"/>
    <property type="match status" value="1"/>
</dbReference>
<dbReference type="InterPro" id="IPR000037">
    <property type="entry name" value="SsrA-bd_prot"/>
</dbReference>
<keyword evidence="1 3" id="KW-0963">Cytoplasm</keyword>
<feature type="region of interest" description="Disordered" evidence="4">
    <location>
        <begin position="138"/>
        <end position="167"/>
    </location>
</feature>
<protein>
    <recommendedName>
        <fullName evidence="3">SsrA-binding protein</fullName>
    </recommendedName>
    <alternativeName>
        <fullName evidence="3">Small protein B</fullName>
    </alternativeName>
</protein>
<dbReference type="eggNOG" id="COG0691">
    <property type="taxonomic scope" value="Bacteria"/>
</dbReference>
<sequence length="167" mass="18947">MTLSDRIARMAKAKKKQDGGSTIALNKKAGHEYFIEQRIEAGIALEGWEVKSLRAGRIQLKESYVKILHAEAFLIGAHISALAAASTHINPDPTRSRKLLLKRSELNRFIGLTERAGYTLIPTAMYWKHGRAKLEIGLAKGKKQHDKRATEKDRDWKREKERIFKTG</sequence>
<dbReference type="HAMAP" id="MF_00023">
    <property type="entry name" value="SmpB"/>
    <property type="match status" value="1"/>
</dbReference>
<dbReference type="NCBIfam" id="NF003843">
    <property type="entry name" value="PRK05422.1"/>
    <property type="match status" value="1"/>
</dbReference>
<feature type="compositionally biased region" description="Basic and acidic residues" evidence="4">
    <location>
        <begin position="147"/>
        <end position="167"/>
    </location>
</feature>
<evidence type="ECO:0000256" key="3">
    <source>
        <dbReference type="HAMAP-Rule" id="MF_00023"/>
    </source>
</evidence>
<keyword evidence="2 3" id="KW-0694">RNA-binding</keyword>
<comment type="subcellular location">
    <subcellularLocation>
        <location evidence="3">Cytoplasm</location>
    </subcellularLocation>
    <text evidence="3">The tmRNA-SmpB complex associates with stalled 70S ribosomes.</text>
</comment>
<evidence type="ECO:0000313" key="5">
    <source>
        <dbReference type="EMBL" id="EXJ14857.1"/>
    </source>
</evidence>
<dbReference type="GO" id="GO:0070929">
    <property type="term" value="P:trans-translation"/>
    <property type="evidence" value="ECO:0007669"/>
    <property type="project" value="UniProtKB-UniRule"/>
</dbReference>
<evidence type="ECO:0000313" key="6">
    <source>
        <dbReference type="Proteomes" id="UP000019460"/>
    </source>
</evidence>
<dbReference type="NCBIfam" id="TIGR00086">
    <property type="entry name" value="smpB"/>
    <property type="match status" value="1"/>
</dbReference>
<name>W9VFR0_9GAMM</name>
<reference evidence="5 6" key="1">
    <citation type="submission" date="2012-11" db="EMBL/GenBank/DDBJ databases">
        <title>Genome assembly of Thiorhodococcus sp. AK35.</title>
        <authorList>
            <person name="Nupur N."/>
            <person name="Khatri I."/>
            <person name="Subramanian S."/>
            <person name="Pinnaka A."/>
        </authorList>
    </citation>
    <scope>NUCLEOTIDE SEQUENCE [LARGE SCALE GENOMIC DNA]</scope>
    <source>
        <strain evidence="5 6">AK35</strain>
    </source>
</reference>
<dbReference type="EMBL" id="AONC01000035">
    <property type="protein sequence ID" value="EXJ14857.1"/>
    <property type="molecule type" value="Genomic_DNA"/>
</dbReference>
<dbReference type="InterPro" id="IPR020081">
    <property type="entry name" value="SsrA-bd_prot_CS"/>
</dbReference>
<dbReference type="GO" id="GO:0003723">
    <property type="term" value="F:RNA binding"/>
    <property type="evidence" value="ECO:0007669"/>
    <property type="project" value="UniProtKB-UniRule"/>
</dbReference>
<dbReference type="AlphaFoldDB" id="W9VFR0"/>
<keyword evidence="6" id="KW-1185">Reference proteome</keyword>